<name>A0A5C6AG55_9BACT</name>
<comment type="caution">
    <text evidence="1">The sequence shown here is derived from an EMBL/GenBank/DDBJ whole genome shotgun (WGS) entry which is preliminary data.</text>
</comment>
<sequence>MSLALEHRNSVIAKIMAQYDADSDTAVLPVVSIEDFFEHNWDESSLAPNIAGSGRPPLAECYRILREIRERPTVQDVLIAIHESPYADEPEDEDIWPDSDTIYVLTSATDDEVAEWASPLMPTEIGSKWSCNTDKKPSAAPELMPGMRVVVLWWD</sequence>
<proteinExistence type="predicted"/>
<accession>A0A5C6AG55</accession>
<organism evidence="1 2">
    <name type="scientific">Stieleria varia</name>
    <dbReference type="NCBI Taxonomy" id="2528005"/>
    <lineage>
        <taxon>Bacteria</taxon>
        <taxon>Pseudomonadati</taxon>
        <taxon>Planctomycetota</taxon>
        <taxon>Planctomycetia</taxon>
        <taxon>Pirellulales</taxon>
        <taxon>Pirellulaceae</taxon>
        <taxon>Stieleria</taxon>
    </lineage>
</organism>
<dbReference type="Proteomes" id="UP000320176">
    <property type="component" value="Unassembled WGS sequence"/>
</dbReference>
<dbReference type="AlphaFoldDB" id="A0A5C6AG55"/>
<reference evidence="1 2" key="1">
    <citation type="submission" date="2019-02" db="EMBL/GenBank/DDBJ databases">
        <title>Deep-cultivation of Planctomycetes and their phenomic and genomic characterization uncovers novel biology.</title>
        <authorList>
            <person name="Wiegand S."/>
            <person name="Jogler M."/>
            <person name="Boedeker C."/>
            <person name="Pinto D."/>
            <person name="Vollmers J."/>
            <person name="Rivas-Marin E."/>
            <person name="Kohn T."/>
            <person name="Peeters S.H."/>
            <person name="Heuer A."/>
            <person name="Rast P."/>
            <person name="Oberbeckmann S."/>
            <person name="Bunk B."/>
            <person name="Jeske O."/>
            <person name="Meyerdierks A."/>
            <person name="Storesund J.E."/>
            <person name="Kallscheuer N."/>
            <person name="Luecker S."/>
            <person name="Lage O.M."/>
            <person name="Pohl T."/>
            <person name="Merkel B.J."/>
            <person name="Hornburger P."/>
            <person name="Mueller R.-W."/>
            <person name="Bruemmer F."/>
            <person name="Labrenz M."/>
            <person name="Spormann A.M."/>
            <person name="Op Den Camp H."/>
            <person name="Overmann J."/>
            <person name="Amann R."/>
            <person name="Jetten M.S.M."/>
            <person name="Mascher T."/>
            <person name="Medema M.H."/>
            <person name="Devos D.P."/>
            <person name="Kaster A.-K."/>
            <person name="Ovreas L."/>
            <person name="Rohde M."/>
            <person name="Galperin M.Y."/>
            <person name="Jogler C."/>
        </authorList>
    </citation>
    <scope>NUCLEOTIDE SEQUENCE [LARGE SCALE GENOMIC DNA]</scope>
    <source>
        <strain evidence="1 2">Pla52n</strain>
    </source>
</reference>
<dbReference type="EMBL" id="SJPN01000006">
    <property type="protein sequence ID" value="TWT98288.1"/>
    <property type="molecule type" value="Genomic_DNA"/>
</dbReference>
<dbReference type="RefSeq" id="WP_146521906.1">
    <property type="nucleotide sequence ID" value="NZ_CP151726.1"/>
</dbReference>
<evidence type="ECO:0000313" key="2">
    <source>
        <dbReference type="Proteomes" id="UP000320176"/>
    </source>
</evidence>
<keyword evidence="2" id="KW-1185">Reference proteome</keyword>
<gene>
    <name evidence="1" type="ORF">Pla52n_47990</name>
</gene>
<dbReference type="OrthoDB" id="1551075at2"/>
<protein>
    <submittedName>
        <fullName evidence="1">Uncharacterized protein</fullName>
    </submittedName>
</protein>
<evidence type="ECO:0000313" key="1">
    <source>
        <dbReference type="EMBL" id="TWT98288.1"/>
    </source>
</evidence>